<name>A0ABY3ZLZ2_9RHOB</name>
<evidence type="ECO:0008006" key="3">
    <source>
        <dbReference type="Google" id="ProtNLM"/>
    </source>
</evidence>
<dbReference type="RefSeq" id="WP_243261156.1">
    <property type="nucleotide sequence ID" value="NZ_CP085144.1"/>
</dbReference>
<dbReference type="Pfam" id="PF16233">
    <property type="entry name" value="DUF4893"/>
    <property type="match status" value="1"/>
</dbReference>
<reference evidence="2" key="1">
    <citation type="journal article" date="2022" name="Microorganisms">
        <title>Beyond the ABCs#Discovery of Three New Plasmid Types in Rhodobacterales (RepQ, RepY, RepW).</title>
        <authorList>
            <person name="Freese H.M."/>
            <person name="Ringel V."/>
            <person name="Overmann J."/>
            <person name="Petersen J."/>
        </authorList>
    </citation>
    <scope>NUCLEOTIDE SEQUENCE [LARGE SCALE GENOMIC DNA]</scope>
    <source>
        <strain evidence="2">DSM 109990</strain>
    </source>
</reference>
<protein>
    <recommendedName>
        <fullName evidence="3">DUF4893 domain-containing protein</fullName>
    </recommendedName>
</protein>
<accession>A0ABY3ZLZ2</accession>
<dbReference type="EMBL" id="CP085144">
    <property type="protein sequence ID" value="UOA15631.1"/>
    <property type="molecule type" value="Genomic_DNA"/>
</dbReference>
<gene>
    <name evidence="1" type="ORF">DSM109990_02475</name>
</gene>
<keyword evidence="2" id="KW-1185">Reference proteome</keyword>
<proteinExistence type="predicted"/>
<evidence type="ECO:0000313" key="2">
    <source>
        <dbReference type="Proteomes" id="UP000831019"/>
    </source>
</evidence>
<sequence>MRLRLLLLLPATSWAETTLRPADSARLDNLDAAFGNAVMQALAAGEAGDVTALTRALSGEPQVAFSADLQGDWSCRTIKLGGISPLVAYSPFKCRFTATDRGFAFEKLTGSQLTRGEITLRDGRAIYAGVGYVNGETAPDYADLPEDFTSGGKVQSDVAVFQRISPTRARLLFPSPAVESDFDILELTR</sequence>
<evidence type="ECO:0000313" key="1">
    <source>
        <dbReference type="EMBL" id="UOA15631.1"/>
    </source>
</evidence>
<organism evidence="1 2">
    <name type="scientific">Sulfitobacter dubius</name>
    <dbReference type="NCBI Taxonomy" id="218673"/>
    <lineage>
        <taxon>Bacteria</taxon>
        <taxon>Pseudomonadati</taxon>
        <taxon>Pseudomonadota</taxon>
        <taxon>Alphaproteobacteria</taxon>
        <taxon>Rhodobacterales</taxon>
        <taxon>Roseobacteraceae</taxon>
        <taxon>Sulfitobacter</taxon>
    </lineage>
</organism>
<dbReference type="Proteomes" id="UP000831019">
    <property type="component" value="Chromosome"/>
</dbReference>
<dbReference type="InterPro" id="IPR032609">
    <property type="entry name" value="DUF4893"/>
</dbReference>